<name>A0A4Y8RS78_9HYPH</name>
<dbReference type="OrthoDB" id="5321503at2"/>
<protein>
    <recommendedName>
        <fullName evidence="3">Sel1 repeat family protein</fullName>
    </recommendedName>
</protein>
<dbReference type="InterPro" id="IPR011990">
    <property type="entry name" value="TPR-like_helical_dom_sf"/>
</dbReference>
<keyword evidence="2" id="KW-1185">Reference proteome</keyword>
<evidence type="ECO:0000313" key="1">
    <source>
        <dbReference type="EMBL" id="TFF25567.1"/>
    </source>
</evidence>
<comment type="caution">
    <text evidence="1">The sequence shown here is derived from an EMBL/GenBank/DDBJ whole genome shotgun (WGS) entry which is preliminary data.</text>
</comment>
<organism evidence="1 2">
    <name type="scientific">Jiella endophytica</name>
    <dbReference type="NCBI Taxonomy" id="2558362"/>
    <lineage>
        <taxon>Bacteria</taxon>
        <taxon>Pseudomonadati</taxon>
        <taxon>Pseudomonadota</taxon>
        <taxon>Alphaproteobacteria</taxon>
        <taxon>Hyphomicrobiales</taxon>
        <taxon>Aurantimonadaceae</taxon>
        <taxon>Jiella</taxon>
    </lineage>
</organism>
<dbReference type="AlphaFoldDB" id="A0A4Y8RS78"/>
<dbReference type="Gene3D" id="1.25.40.10">
    <property type="entry name" value="Tetratricopeptide repeat domain"/>
    <property type="match status" value="1"/>
</dbReference>
<dbReference type="EMBL" id="SOZD01000002">
    <property type="protein sequence ID" value="TFF25567.1"/>
    <property type="molecule type" value="Genomic_DNA"/>
</dbReference>
<reference evidence="1 2" key="1">
    <citation type="submission" date="2019-03" db="EMBL/GenBank/DDBJ databases">
        <title>Jiella endophytica sp. nov., a novel endophytic bacterium isolated from root of Ficus microcarpa Linn. f.</title>
        <authorList>
            <person name="Tuo L."/>
        </authorList>
    </citation>
    <scope>NUCLEOTIDE SEQUENCE [LARGE SCALE GENOMIC DNA]</scope>
    <source>
        <strain evidence="1 2">CBS5Q-3</strain>
    </source>
</reference>
<gene>
    <name evidence="1" type="ORF">E3C22_09495</name>
</gene>
<evidence type="ECO:0008006" key="3">
    <source>
        <dbReference type="Google" id="ProtNLM"/>
    </source>
</evidence>
<sequence length="90" mass="9541">MAHIDISAFDRAAVSGAAFVDGAVLMELGMRAALGRDGAVDLVAAHMYFNLADRKGIDGAASQRQDVAGEMSKAEIARALRAAREWLTLH</sequence>
<proteinExistence type="predicted"/>
<evidence type="ECO:0000313" key="2">
    <source>
        <dbReference type="Proteomes" id="UP000298179"/>
    </source>
</evidence>
<accession>A0A4Y8RS78</accession>
<dbReference type="RefSeq" id="WP_134761735.1">
    <property type="nucleotide sequence ID" value="NZ_SOZD01000002.1"/>
</dbReference>
<dbReference type="Proteomes" id="UP000298179">
    <property type="component" value="Unassembled WGS sequence"/>
</dbReference>